<keyword evidence="7" id="KW-0653">Protein transport</keyword>
<evidence type="ECO:0000313" key="15">
    <source>
        <dbReference type="EMBL" id="OIR23997.1"/>
    </source>
</evidence>
<evidence type="ECO:0000256" key="5">
    <source>
        <dbReference type="ARBA" id="ARBA00022519"/>
    </source>
</evidence>
<accession>A0A1J5UDJ1</accession>
<keyword evidence="9 10" id="KW-0472">Membrane</keyword>
<evidence type="ECO:0000256" key="8">
    <source>
        <dbReference type="ARBA" id="ARBA00022989"/>
    </source>
</evidence>
<protein>
    <recommendedName>
        <fullName evidence="19">GspL cytoplasmic actin-ATPase-like domain-containing protein</fullName>
    </recommendedName>
</protein>
<dbReference type="InterPro" id="IPR024230">
    <property type="entry name" value="GspL_cyto_dom"/>
</dbReference>
<dbReference type="InterPro" id="IPR025691">
    <property type="entry name" value="GspL_pp_dom"/>
</dbReference>
<keyword evidence="3" id="KW-0813">Transport</keyword>
<evidence type="ECO:0000313" key="14">
    <source>
        <dbReference type="EMBL" id="CAB5496140.1"/>
    </source>
</evidence>
<name>A0A1J5UDJ1_9GAMM</name>
<evidence type="ECO:0000256" key="4">
    <source>
        <dbReference type="ARBA" id="ARBA00022475"/>
    </source>
</evidence>
<evidence type="ECO:0000256" key="9">
    <source>
        <dbReference type="ARBA" id="ARBA00023136"/>
    </source>
</evidence>
<dbReference type="EMBL" id="CAESAQ020000028">
    <property type="protein sequence ID" value="CAB5496140.1"/>
    <property type="molecule type" value="Genomic_DNA"/>
</dbReference>
<keyword evidence="5" id="KW-0997">Cell inner membrane</keyword>
<dbReference type="Pfam" id="PF05134">
    <property type="entry name" value="T2SSL"/>
    <property type="match status" value="1"/>
</dbReference>
<dbReference type="Proteomes" id="UP000182798">
    <property type="component" value="Unassembled WGS sequence"/>
</dbReference>
<reference evidence="15" key="2">
    <citation type="journal article" date="2017" name="Stand. Genomic Sci.">
        <title>Genome sequence of the sulfur-oxidizing Bathymodiolus thermophilus gill endosymbiont.</title>
        <authorList>
            <person name="Ponnudurai R."/>
            <person name="Sayavedra L."/>
            <person name="Kleiner M."/>
            <person name="Heiden S.E."/>
            <person name="Thurmer A."/>
            <person name="Felbeck H."/>
            <person name="Schluter R."/>
            <person name="Sievert S.M."/>
            <person name="Daniel R."/>
            <person name="Schweder T."/>
            <person name="Markert S."/>
        </authorList>
    </citation>
    <scope>NUCLEOTIDE SEQUENCE</scope>
    <source>
        <strain evidence="15">BAT/CrabSpa'14</strain>
    </source>
</reference>
<reference evidence="13 17" key="3">
    <citation type="submission" date="2017-11" db="EMBL/GenBank/DDBJ databases">
        <title>Genome sequence of the bacterial symbiont EPR9N from a vent mussel Bathymodiolus thermophilus.</title>
        <authorList>
            <person name="Won Y.-J."/>
        </authorList>
    </citation>
    <scope>NUCLEOTIDE SEQUENCE [LARGE SCALE GENOMIC DNA]</scope>
    <source>
        <strain evidence="13 17">EPR9N</strain>
    </source>
</reference>
<evidence type="ECO:0000313" key="13">
    <source>
        <dbReference type="EMBL" id="AYQ56465.1"/>
    </source>
</evidence>
<dbReference type="Pfam" id="PF12693">
    <property type="entry name" value="GspL_C"/>
    <property type="match status" value="1"/>
</dbReference>
<evidence type="ECO:0008006" key="19">
    <source>
        <dbReference type="Google" id="ProtNLM"/>
    </source>
</evidence>
<organism evidence="15 16">
    <name type="scientific">Bathymodiolus thermophilus thioautotrophic gill symbiont</name>
    <dbReference type="NCBI Taxonomy" id="2360"/>
    <lineage>
        <taxon>Bacteria</taxon>
        <taxon>Pseudomonadati</taxon>
        <taxon>Pseudomonadota</taxon>
        <taxon>Gammaproteobacteria</taxon>
        <taxon>sulfur-oxidizing symbionts</taxon>
    </lineage>
</organism>
<evidence type="ECO:0000256" key="6">
    <source>
        <dbReference type="ARBA" id="ARBA00022692"/>
    </source>
</evidence>
<feature type="domain" description="GspL periplasmic" evidence="12">
    <location>
        <begin position="179"/>
        <end position="283"/>
    </location>
</feature>
<feature type="domain" description="GspL cytoplasmic actin-ATPase-like" evidence="11">
    <location>
        <begin position="25"/>
        <end position="133"/>
    </location>
</feature>
<dbReference type="InterPro" id="IPR007812">
    <property type="entry name" value="T2SS_protein-GspL"/>
</dbReference>
<keyword evidence="18" id="KW-1185">Reference proteome</keyword>
<evidence type="ECO:0000256" key="7">
    <source>
        <dbReference type="ARBA" id="ARBA00022927"/>
    </source>
</evidence>
<evidence type="ECO:0000313" key="17">
    <source>
        <dbReference type="Proteomes" id="UP000278334"/>
    </source>
</evidence>
<dbReference type="GO" id="GO:0015627">
    <property type="term" value="C:type II protein secretion system complex"/>
    <property type="evidence" value="ECO:0007669"/>
    <property type="project" value="InterPro"/>
</dbReference>
<keyword evidence="4" id="KW-1003">Cell membrane</keyword>
<evidence type="ECO:0000313" key="16">
    <source>
        <dbReference type="Proteomes" id="UP000182798"/>
    </source>
</evidence>
<feature type="transmembrane region" description="Helical" evidence="10">
    <location>
        <begin position="184"/>
        <end position="204"/>
    </location>
</feature>
<dbReference type="InterPro" id="IPR043129">
    <property type="entry name" value="ATPase_NBD"/>
</dbReference>
<dbReference type="NCBIfam" id="TIGR01709">
    <property type="entry name" value="typeII_sec_gspL"/>
    <property type="match status" value="1"/>
</dbReference>
<dbReference type="EMBL" id="CP024634">
    <property type="protein sequence ID" value="AYQ56465.1"/>
    <property type="molecule type" value="Genomic_DNA"/>
</dbReference>
<evidence type="ECO:0000313" key="18">
    <source>
        <dbReference type="Proteomes" id="UP000643672"/>
    </source>
</evidence>
<keyword evidence="6 10" id="KW-0812">Transmembrane</keyword>
<dbReference type="GO" id="GO:0009276">
    <property type="term" value="C:Gram-negative-bacterium-type cell wall"/>
    <property type="evidence" value="ECO:0007669"/>
    <property type="project" value="InterPro"/>
</dbReference>
<dbReference type="KEGG" id="bthg:MS2017_0737"/>
<sequence>MNIIYYNESSVFDELSSNERYLIAIDSDLVSTHQVELPKMNLAKAKKAIPFLLEDTLLDDIENLDFFVRKTANTHYYEVIVMGKQVMSELQEKIEHAQLGVERCVIDFMLLPNDKEKMHYQEDERGILFRFGEFLGGRMDKVIFDESPIDQYQLINATLDIKNSQINLLEVDWLKNWEKSLRQWRVGIVIILLLAVLLPVHLIMDNYYLSEKVQMQRSANQSTFKKLFPEVKRIVDLPVQIKQKVNQANSSKTRSSRDLLTELKLKNKPDAVIKHLKFNQQTLTLKP</sequence>
<dbReference type="Gene3D" id="3.30.420.380">
    <property type="match status" value="1"/>
</dbReference>
<dbReference type="GO" id="GO:0015628">
    <property type="term" value="P:protein secretion by the type II secretion system"/>
    <property type="evidence" value="ECO:0007669"/>
    <property type="project" value="InterPro"/>
</dbReference>
<evidence type="ECO:0000256" key="10">
    <source>
        <dbReference type="SAM" id="Phobius"/>
    </source>
</evidence>
<evidence type="ECO:0000256" key="1">
    <source>
        <dbReference type="ARBA" id="ARBA00004377"/>
    </source>
</evidence>
<dbReference type="EMBL" id="MIQH01000928">
    <property type="protein sequence ID" value="OIR23997.1"/>
    <property type="molecule type" value="Genomic_DNA"/>
</dbReference>
<reference evidence="16" key="1">
    <citation type="submission" date="2016-09" db="EMBL/GenBank/DDBJ databases">
        <title>Genome Sequence of Bathymodiolus thermophilus sulfur-oxidizing gill endosymbiont.</title>
        <authorList>
            <person name="Ponnudurai R."/>
            <person name="Kleiner M."/>
            <person name="Sayavedra L."/>
            <person name="Thuermer A."/>
            <person name="Felbeck H."/>
            <person name="Schlueter R."/>
            <person name="Schweder T."/>
            <person name="Markert S."/>
        </authorList>
    </citation>
    <scope>NUCLEOTIDE SEQUENCE [LARGE SCALE GENOMIC DNA]</scope>
    <source>
        <strain evidence="16">BAT/CrabSpa'14</strain>
    </source>
</reference>
<dbReference type="GO" id="GO:0005886">
    <property type="term" value="C:plasma membrane"/>
    <property type="evidence" value="ECO:0007669"/>
    <property type="project" value="UniProtKB-SubCell"/>
</dbReference>
<reference evidence="14 18" key="4">
    <citation type="submission" date="2020-05" db="EMBL/GenBank/DDBJ databases">
        <authorList>
            <person name="Petersen J."/>
            <person name="Sayavedra L."/>
        </authorList>
    </citation>
    <scope>NUCLEOTIDE SEQUENCE [LARGE SCALE GENOMIC DNA]</scope>
    <source>
        <strain evidence="14">B thermophilus SOXS</strain>
    </source>
</reference>
<evidence type="ECO:0000256" key="2">
    <source>
        <dbReference type="ARBA" id="ARBA00005318"/>
    </source>
</evidence>
<proteinExistence type="inferred from homology"/>
<keyword evidence="8 10" id="KW-1133">Transmembrane helix</keyword>
<dbReference type="Proteomes" id="UP000278334">
    <property type="component" value="Chromosome"/>
</dbReference>
<evidence type="ECO:0000259" key="11">
    <source>
        <dbReference type="Pfam" id="PF05134"/>
    </source>
</evidence>
<dbReference type="OrthoDB" id="9784357at2"/>
<evidence type="ECO:0000259" key="12">
    <source>
        <dbReference type="Pfam" id="PF12693"/>
    </source>
</evidence>
<comment type="subcellular location">
    <subcellularLocation>
        <location evidence="1">Cell inner membrane</location>
        <topology evidence="1">Single-pass membrane protein</topology>
    </subcellularLocation>
</comment>
<dbReference type="AlphaFoldDB" id="A0A1J5UDJ1"/>
<comment type="similarity">
    <text evidence="2">Belongs to the GSP L family.</text>
</comment>
<evidence type="ECO:0000256" key="3">
    <source>
        <dbReference type="ARBA" id="ARBA00022448"/>
    </source>
</evidence>
<dbReference type="RefSeq" id="WP_071565097.1">
    <property type="nucleotide sequence ID" value="NZ_CAESAQ020000028.1"/>
</dbReference>
<dbReference type="SUPFAM" id="SSF53067">
    <property type="entry name" value="Actin-like ATPase domain"/>
    <property type="match status" value="1"/>
</dbReference>
<gene>
    <name evidence="15" type="ORF">BGC33_08930</name>
    <name evidence="13" type="ORF">MS2017_0737</name>
    <name evidence="14" type="ORF">THERMOS_436</name>
</gene>
<dbReference type="Proteomes" id="UP000643672">
    <property type="component" value="Unassembled WGS sequence"/>
</dbReference>